<sequence>MLRGDRGDTASTSLRSYGGYGPAEPRLFEFSERGRTLAPRCIEMSKQHPEEFLNYLQQAWKRDKIYAKENPDSMLDIKALRVLCQDGKVRPLGSSYVPLPKLVYLQSRYMLEGESFPFLRLNPPLNPEGGFGPWRCLRAFAKYRDDLDFFLEMLVRVRRSKTPTVEFSRRVLELYLRIQAECEDSKDAEACQQKVRRAQGLTAHRFRDVFEKEQLVYIHPIWRPPSECVIDDLCEISSTLGKSALFPVPRDWDASKSELVSLREFYSQTLLIQNATYQTVLDVLEKRDFDGSLDPSDLWLTDDLYRALDKLRLQLSPQDCAHLKSAFEEKAIIAVAPGDSVIWLNSSDCIWTPKLESPEINDLSKHYPELKEFFTNFLNIKQNDAGLVFESLISVASLSPGRSRDNTARGLLVAVSQKIPEYGHVFDKEKFARNPIFPVATPSGDVLLCASTMEFSIADRKYLMEAFSGKLNLLDFDPGTVWMLDNLLVWAGLDKRYLSHKVEEKGPVEDDFKSIEVGGEISSKAGQLLRIAVHFRSPRTTSPKATSWLQEVLEHAQVRLVSGFPSKLVYRSGNAEITAENPLGGLDIRDTVGLVVHVDDENWELLKQTVLPRRLLEWMMTDPDTEVTEPVTEQAISLIRSVLNVASGREHIIPKMLDAEGIVDTELLHASPYWQEVNSEPTPEPSLSKGQEMPPQKTLDDPIRTPSPGKEAATGSRQPSLKRASYNRDLEHQNWEIQYIADEATLLNMSDLRGNVVTQVDFLIRTIEAF</sequence>
<reference evidence="2" key="2">
    <citation type="submission" date="2020-05" db="EMBL/GenBank/DDBJ databases">
        <authorList>
            <person name="Kim H.-S."/>
            <person name="Proctor R.H."/>
            <person name="Brown D.W."/>
        </authorList>
    </citation>
    <scope>NUCLEOTIDE SEQUENCE</scope>
    <source>
        <strain evidence="2">NRRL 22465</strain>
    </source>
</reference>
<organism evidence="2 3">
    <name type="scientific">Fusarium zealandicum</name>
    <dbReference type="NCBI Taxonomy" id="1053134"/>
    <lineage>
        <taxon>Eukaryota</taxon>
        <taxon>Fungi</taxon>
        <taxon>Dikarya</taxon>
        <taxon>Ascomycota</taxon>
        <taxon>Pezizomycotina</taxon>
        <taxon>Sordariomycetes</taxon>
        <taxon>Hypocreomycetidae</taxon>
        <taxon>Hypocreales</taxon>
        <taxon>Nectriaceae</taxon>
        <taxon>Fusarium</taxon>
        <taxon>Fusarium staphyleae species complex</taxon>
    </lineage>
</organism>
<dbReference type="OrthoDB" id="1262810at2759"/>
<gene>
    <name evidence="2" type="ORF">FZEAL_2170</name>
</gene>
<keyword evidence="3" id="KW-1185">Reference proteome</keyword>
<evidence type="ECO:0000313" key="3">
    <source>
        <dbReference type="Proteomes" id="UP000635477"/>
    </source>
</evidence>
<dbReference type="EMBL" id="JABEYC010000132">
    <property type="protein sequence ID" value="KAF4982147.1"/>
    <property type="molecule type" value="Genomic_DNA"/>
</dbReference>
<accession>A0A8H4XN02</accession>
<dbReference type="AlphaFoldDB" id="A0A8H4XN02"/>
<evidence type="ECO:0000256" key="1">
    <source>
        <dbReference type="SAM" id="MobiDB-lite"/>
    </source>
</evidence>
<feature type="region of interest" description="Disordered" evidence="1">
    <location>
        <begin position="676"/>
        <end position="722"/>
    </location>
</feature>
<protein>
    <submittedName>
        <fullName evidence="2">Uncharacterized protein</fullName>
    </submittedName>
</protein>
<reference evidence="2" key="1">
    <citation type="journal article" date="2020" name="BMC Genomics">
        <title>Correction to: Identification and distribution of gene clusters required for synthesis of sphingolipid metabolism inhibitors in diverse species of the filamentous fungus Fusarium.</title>
        <authorList>
            <person name="Kim H.S."/>
            <person name="Lohmar J.M."/>
            <person name="Busman M."/>
            <person name="Brown D.W."/>
            <person name="Naumann T.A."/>
            <person name="Divon H.H."/>
            <person name="Lysoe E."/>
            <person name="Uhlig S."/>
            <person name="Proctor R.H."/>
        </authorList>
    </citation>
    <scope>NUCLEOTIDE SEQUENCE</scope>
    <source>
        <strain evidence="2">NRRL 22465</strain>
    </source>
</reference>
<dbReference type="Proteomes" id="UP000635477">
    <property type="component" value="Unassembled WGS sequence"/>
</dbReference>
<proteinExistence type="predicted"/>
<evidence type="ECO:0000313" key="2">
    <source>
        <dbReference type="EMBL" id="KAF4982147.1"/>
    </source>
</evidence>
<name>A0A8H4XN02_9HYPO</name>
<comment type="caution">
    <text evidence="2">The sequence shown here is derived from an EMBL/GenBank/DDBJ whole genome shotgun (WGS) entry which is preliminary data.</text>
</comment>